<dbReference type="Pfam" id="PF05145">
    <property type="entry name" value="AbrB"/>
    <property type="match status" value="1"/>
</dbReference>
<sequence length="184" mass="19962">MERPSGSDDSTLIHGLWYIIPVILAFRYASLLPAGIMIIPLLITIVLTVSPASILDVPDPLFLLAQLAVGTSLGRSIAIQDVFQAGRYSLYYAGITVILILFSFASGYLLSVVTNLDLATAMLSAAPGGVIEMVLTADMVDADPAVVTALQLTRILLILLFVPMGLKWLFVRVLRYPEQRDVKD</sequence>
<accession>D6XUH1</accession>
<name>D6XUH1_BACIE</name>
<dbReference type="HOGENOM" id="CLU_1465446_0_0_9"/>
<feature type="transmembrane region" description="Helical" evidence="1">
    <location>
        <begin position="12"/>
        <end position="29"/>
    </location>
</feature>
<dbReference type="AlphaFoldDB" id="D6XUH1"/>
<feature type="transmembrane region" description="Helical" evidence="1">
    <location>
        <begin position="149"/>
        <end position="170"/>
    </location>
</feature>
<evidence type="ECO:0000256" key="1">
    <source>
        <dbReference type="SAM" id="Phobius"/>
    </source>
</evidence>
<reference evidence="2" key="1">
    <citation type="submission" date="2009-10" db="EMBL/GenBank/DDBJ databases">
        <title>Complete sequence of Bacillus selenitireducens MLS10.</title>
        <authorList>
            <consortium name="US DOE Joint Genome Institute"/>
            <person name="Lucas S."/>
            <person name="Copeland A."/>
            <person name="Lapidus A."/>
            <person name="Glavina del Rio T."/>
            <person name="Dalin E."/>
            <person name="Tice H."/>
            <person name="Bruce D."/>
            <person name="Goodwin L."/>
            <person name="Pitluck S."/>
            <person name="Sims D."/>
            <person name="Brettin T."/>
            <person name="Detter J.C."/>
            <person name="Han C."/>
            <person name="Larimer F."/>
            <person name="Land M."/>
            <person name="Hauser L."/>
            <person name="Kyrpides N."/>
            <person name="Ovchinnikova G."/>
            <person name="Stolz J."/>
        </authorList>
    </citation>
    <scope>NUCLEOTIDE SEQUENCE [LARGE SCALE GENOMIC DNA]</scope>
    <source>
        <strain evidence="2">MLS10</strain>
    </source>
</reference>
<dbReference type="eggNOG" id="COG3180">
    <property type="taxonomic scope" value="Bacteria"/>
</dbReference>
<dbReference type="EMBL" id="CP001791">
    <property type="protein sequence ID" value="ADH99457.1"/>
    <property type="molecule type" value="Genomic_DNA"/>
</dbReference>
<evidence type="ECO:0000313" key="3">
    <source>
        <dbReference type="Proteomes" id="UP000000271"/>
    </source>
</evidence>
<keyword evidence="1" id="KW-0812">Transmembrane</keyword>
<dbReference type="NCBIfam" id="TIGR03082">
    <property type="entry name" value="Gneg_AbrB_dup"/>
    <property type="match status" value="1"/>
</dbReference>
<keyword evidence="1" id="KW-1133">Transmembrane helix</keyword>
<feature type="transmembrane region" description="Helical" evidence="1">
    <location>
        <begin position="36"/>
        <end position="55"/>
    </location>
</feature>
<dbReference type="PANTHER" id="PTHR38457:SF1">
    <property type="entry name" value="REGULATOR ABRB-RELATED"/>
    <property type="match status" value="1"/>
</dbReference>
<gene>
    <name evidence="2" type="ordered locus">Bsel_1953</name>
</gene>
<dbReference type="GO" id="GO:0016020">
    <property type="term" value="C:membrane"/>
    <property type="evidence" value="ECO:0007669"/>
    <property type="project" value="InterPro"/>
</dbReference>
<keyword evidence="3" id="KW-1185">Reference proteome</keyword>
<dbReference type="InterPro" id="IPR017516">
    <property type="entry name" value="AbrB_dup"/>
</dbReference>
<evidence type="ECO:0000313" key="2">
    <source>
        <dbReference type="EMBL" id="ADH99457.1"/>
    </source>
</evidence>
<dbReference type="STRING" id="439292.Bsel_1953"/>
<keyword evidence="1" id="KW-0472">Membrane</keyword>
<proteinExistence type="predicted"/>
<feature type="transmembrane region" description="Helical" evidence="1">
    <location>
        <begin position="90"/>
        <end position="110"/>
    </location>
</feature>
<dbReference type="KEGG" id="bse:Bsel_1953"/>
<dbReference type="InterPro" id="IPR007820">
    <property type="entry name" value="AbrB_fam"/>
</dbReference>
<protein>
    <submittedName>
        <fullName evidence="2">Membrane protein AbrB duplication</fullName>
    </submittedName>
</protein>
<dbReference type="PANTHER" id="PTHR38457">
    <property type="entry name" value="REGULATOR ABRB-RELATED"/>
    <property type="match status" value="1"/>
</dbReference>
<organism evidence="2 3">
    <name type="scientific">Bacillus selenitireducens (strain ATCC 700615 / DSM 15326 / MLS10)</name>
    <dbReference type="NCBI Taxonomy" id="439292"/>
    <lineage>
        <taxon>Bacteria</taxon>
        <taxon>Bacillati</taxon>
        <taxon>Bacillota</taxon>
        <taxon>Bacilli</taxon>
        <taxon>Bacillales</taxon>
        <taxon>Bacillaceae</taxon>
        <taxon>Salisediminibacterium</taxon>
    </lineage>
</organism>
<dbReference type="Proteomes" id="UP000000271">
    <property type="component" value="Chromosome"/>
</dbReference>
<dbReference type="GO" id="GO:0010468">
    <property type="term" value="P:regulation of gene expression"/>
    <property type="evidence" value="ECO:0007669"/>
    <property type="project" value="InterPro"/>
</dbReference>